<evidence type="ECO:0000313" key="1">
    <source>
        <dbReference type="EMBL" id="CAG8502539.1"/>
    </source>
</evidence>
<gene>
    <name evidence="1" type="ORF">SPELUC_LOCUS3083</name>
</gene>
<reference evidence="1" key="1">
    <citation type="submission" date="2021-06" db="EMBL/GenBank/DDBJ databases">
        <authorList>
            <person name="Kallberg Y."/>
            <person name="Tangrot J."/>
            <person name="Rosling A."/>
        </authorList>
    </citation>
    <scope>NUCLEOTIDE SEQUENCE</scope>
    <source>
        <strain evidence="1">28 12/20/2015</strain>
    </source>
</reference>
<name>A0ACA9L0P5_9GLOM</name>
<protein>
    <submittedName>
        <fullName evidence="1">9996_t:CDS:1</fullName>
    </submittedName>
</protein>
<keyword evidence="2" id="KW-1185">Reference proteome</keyword>
<evidence type="ECO:0000313" key="2">
    <source>
        <dbReference type="Proteomes" id="UP000789366"/>
    </source>
</evidence>
<dbReference type="Proteomes" id="UP000789366">
    <property type="component" value="Unassembled WGS sequence"/>
</dbReference>
<accession>A0ACA9L0P5</accession>
<organism evidence="1 2">
    <name type="scientific">Cetraspora pellucida</name>
    <dbReference type="NCBI Taxonomy" id="1433469"/>
    <lineage>
        <taxon>Eukaryota</taxon>
        <taxon>Fungi</taxon>
        <taxon>Fungi incertae sedis</taxon>
        <taxon>Mucoromycota</taxon>
        <taxon>Glomeromycotina</taxon>
        <taxon>Glomeromycetes</taxon>
        <taxon>Diversisporales</taxon>
        <taxon>Gigasporaceae</taxon>
        <taxon>Cetraspora</taxon>
    </lineage>
</organism>
<proteinExistence type="predicted"/>
<dbReference type="EMBL" id="CAJVPW010002257">
    <property type="protein sequence ID" value="CAG8502539.1"/>
    <property type="molecule type" value="Genomic_DNA"/>
</dbReference>
<comment type="caution">
    <text evidence="1">The sequence shown here is derived from an EMBL/GenBank/DDBJ whole genome shotgun (WGS) entry which is preliminary data.</text>
</comment>
<sequence>MQEPLLPIASLSTDTNAFISTILNRHPLPLHPHESIIPNEPSAVNSTNSTIQVTSAPKTRVYSFDSTDHNPSYSFTTADIHNFALYHLESILIRNDMQLEDFPNMPIPTPLPNAPITSNYLIAQELHYDAELLKNRAEETYLLLTSEQCNIFDSVVTAIENATALFQIIPTCHHNQNASIYLID</sequence>